<dbReference type="GO" id="GO:0005337">
    <property type="term" value="F:nucleoside transmembrane transporter activity"/>
    <property type="evidence" value="ECO:0007669"/>
    <property type="project" value="InterPro"/>
</dbReference>
<keyword evidence="6 7" id="KW-0472">Membrane</keyword>
<dbReference type="InterPro" id="IPR002259">
    <property type="entry name" value="Eqnu_transpt"/>
</dbReference>
<evidence type="ECO:0000256" key="7">
    <source>
        <dbReference type="SAM" id="Phobius"/>
    </source>
</evidence>
<evidence type="ECO:0000256" key="1">
    <source>
        <dbReference type="ARBA" id="ARBA00004141"/>
    </source>
</evidence>
<reference evidence="9" key="1">
    <citation type="submission" date="2017-02" db="UniProtKB">
        <authorList>
            <consortium name="WormBaseParasite"/>
        </authorList>
    </citation>
    <scope>IDENTIFICATION</scope>
</reference>
<keyword evidence="3" id="KW-0813">Transport</keyword>
<comment type="similarity">
    <text evidence="2">Belongs to the SLC29A/ENT transporter (TC 2.A.57) family.</text>
</comment>
<comment type="subcellular location">
    <subcellularLocation>
        <location evidence="1">Membrane</location>
        <topology evidence="1">Multi-pass membrane protein</topology>
    </subcellularLocation>
</comment>
<dbReference type="GO" id="GO:0016020">
    <property type="term" value="C:membrane"/>
    <property type="evidence" value="ECO:0007669"/>
    <property type="project" value="UniProtKB-SubCell"/>
</dbReference>
<protein>
    <submittedName>
        <fullName evidence="9">G_PROTEIN_RECEP_F1_2 domain-containing protein</fullName>
    </submittedName>
</protein>
<feature type="transmembrane region" description="Helical" evidence="7">
    <location>
        <begin position="44"/>
        <end position="66"/>
    </location>
</feature>
<evidence type="ECO:0000256" key="2">
    <source>
        <dbReference type="ARBA" id="ARBA00007965"/>
    </source>
</evidence>
<proteinExistence type="inferred from homology"/>
<keyword evidence="4 7" id="KW-0812">Transmembrane</keyword>
<organism evidence="8 9">
    <name type="scientific">Ascaris lumbricoides</name>
    <name type="common">Giant roundworm</name>
    <dbReference type="NCBI Taxonomy" id="6252"/>
    <lineage>
        <taxon>Eukaryota</taxon>
        <taxon>Metazoa</taxon>
        <taxon>Ecdysozoa</taxon>
        <taxon>Nematoda</taxon>
        <taxon>Chromadorea</taxon>
        <taxon>Rhabditida</taxon>
        <taxon>Spirurina</taxon>
        <taxon>Ascaridomorpha</taxon>
        <taxon>Ascaridoidea</taxon>
        <taxon>Ascarididae</taxon>
        <taxon>Ascaris</taxon>
    </lineage>
</organism>
<evidence type="ECO:0000313" key="9">
    <source>
        <dbReference type="WBParaSite" id="ALUE_0000094001-mRNA-1"/>
    </source>
</evidence>
<name>A0A0M3HHE5_ASCLU</name>
<sequence length="76" mass="8463">MAQSLQEGRLLLILSWLRLAFIPLLVLCNVHPRSHTSTLFYSDNVFILLMGIFAVSNGLLFTAASISATRKVEDDL</sequence>
<dbReference type="Pfam" id="PF01733">
    <property type="entry name" value="Nucleoside_tran"/>
    <property type="match status" value="1"/>
</dbReference>
<evidence type="ECO:0000256" key="5">
    <source>
        <dbReference type="ARBA" id="ARBA00022989"/>
    </source>
</evidence>
<evidence type="ECO:0000256" key="4">
    <source>
        <dbReference type="ARBA" id="ARBA00022692"/>
    </source>
</evidence>
<dbReference type="WBParaSite" id="ALUE_0000094001-mRNA-1">
    <property type="protein sequence ID" value="ALUE_0000094001-mRNA-1"/>
    <property type="gene ID" value="ALUE_0000094001"/>
</dbReference>
<dbReference type="AlphaFoldDB" id="A0A0M3HHE5"/>
<dbReference type="PRINTS" id="PR01130">
    <property type="entry name" value="DERENTRNSPRT"/>
</dbReference>
<keyword evidence="5 7" id="KW-1133">Transmembrane helix</keyword>
<evidence type="ECO:0000256" key="6">
    <source>
        <dbReference type="ARBA" id="ARBA00023136"/>
    </source>
</evidence>
<keyword evidence="8" id="KW-1185">Reference proteome</keyword>
<evidence type="ECO:0000256" key="3">
    <source>
        <dbReference type="ARBA" id="ARBA00022448"/>
    </source>
</evidence>
<evidence type="ECO:0000313" key="8">
    <source>
        <dbReference type="Proteomes" id="UP000036681"/>
    </source>
</evidence>
<accession>A0A0M3HHE5</accession>
<dbReference type="Proteomes" id="UP000036681">
    <property type="component" value="Unplaced"/>
</dbReference>